<evidence type="ECO:0000256" key="1">
    <source>
        <dbReference type="ARBA" id="ARBA00022723"/>
    </source>
</evidence>
<dbReference type="PROSITE" id="PS00518">
    <property type="entry name" value="ZF_RING_1"/>
    <property type="match status" value="1"/>
</dbReference>
<accession>A0AAV9IV69</accession>
<evidence type="ECO:0000256" key="3">
    <source>
        <dbReference type="ARBA" id="ARBA00022833"/>
    </source>
</evidence>
<evidence type="ECO:0000313" key="6">
    <source>
        <dbReference type="Proteomes" id="UP001301350"/>
    </source>
</evidence>
<gene>
    <name evidence="5" type="ORF">CDCA_CDCA07G2257</name>
</gene>
<evidence type="ECO:0000256" key="4">
    <source>
        <dbReference type="SAM" id="MobiDB-lite"/>
    </source>
</evidence>
<feature type="compositionally biased region" description="Low complexity" evidence="4">
    <location>
        <begin position="22"/>
        <end position="31"/>
    </location>
</feature>
<feature type="region of interest" description="Disordered" evidence="4">
    <location>
        <begin position="46"/>
        <end position="84"/>
    </location>
</feature>
<dbReference type="AlphaFoldDB" id="A0AAV9IV69"/>
<name>A0AAV9IV69_CYACA</name>
<dbReference type="GO" id="GO:0008270">
    <property type="term" value="F:zinc ion binding"/>
    <property type="evidence" value="ECO:0007669"/>
    <property type="project" value="UniProtKB-KW"/>
</dbReference>
<dbReference type="Proteomes" id="UP001301350">
    <property type="component" value="Unassembled WGS sequence"/>
</dbReference>
<sequence>MEQETRANGQRRENGDAKGDASDAGQSAGAKTCPFAGKVAKETGCPFLRQQSKPSSQDGAATAATPDAIQSAPPGTSFSSSAQCPFARGRDRPAVPAVRGVQSLLCPLCHTLPAPHSAGYALATPCTHIYCGWCARTSRQRPLRDCLICGCDIDRWVSGPKAVEEVRLFADLETAARQHLTLENARQCVWVGVQRGDRWLLEAALHTYERELPAVGTPVEENARDPEDDASFISRHGVNTRALYGVACGKLAELELSQTNAVEEEEAVERAYRYACRAVDLFAEPFMREHAPDNAQHLRQSLQRVEQATQRWMQQLRMHSSQTAADGDTPAGSG</sequence>
<feature type="compositionally biased region" description="Basic and acidic residues" evidence="4">
    <location>
        <begin position="10"/>
        <end position="21"/>
    </location>
</feature>
<evidence type="ECO:0008006" key="7">
    <source>
        <dbReference type="Google" id="ProtNLM"/>
    </source>
</evidence>
<dbReference type="CDD" id="cd16449">
    <property type="entry name" value="RING-HC"/>
    <property type="match status" value="1"/>
</dbReference>
<dbReference type="InterPro" id="IPR017907">
    <property type="entry name" value="Znf_RING_CS"/>
</dbReference>
<dbReference type="EMBL" id="JANCYW010000007">
    <property type="protein sequence ID" value="KAK4536232.1"/>
    <property type="molecule type" value="Genomic_DNA"/>
</dbReference>
<organism evidence="5 6">
    <name type="scientific">Cyanidium caldarium</name>
    <name type="common">Red alga</name>
    <dbReference type="NCBI Taxonomy" id="2771"/>
    <lineage>
        <taxon>Eukaryota</taxon>
        <taxon>Rhodophyta</taxon>
        <taxon>Bangiophyceae</taxon>
        <taxon>Cyanidiales</taxon>
        <taxon>Cyanidiaceae</taxon>
        <taxon>Cyanidium</taxon>
    </lineage>
</organism>
<keyword evidence="3" id="KW-0862">Zinc</keyword>
<keyword evidence="1" id="KW-0479">Metal-binding</keyword>
<comment type="caution">
    <text evidence="5">The sequence shown here is derived from an EMBL/GenBank/DDBJ whole genome shotgun (WGS) entry which is preliminary data.</text>
</comment>
<keyword evidence="6" id="KW-1185">Reference proteome</keyword>
<evidence type="ECO:0000256" key="2">
    <source>
        <dbReference type="ARBA" id="ARBA00022771"/>
    </source>
</evidence>
<keyword evidence="2" id="KW-0863">Zinc-finger</keyword>
<dbReference type="SUPFAM" id="SSF57850">
    <property type="entry name" value="RING/U-box"/>
    <property type="match status" value="1"/>
</dbReference>
<feature type="compositionally biased region" description="Polar residues" evidence="4">
    <location>
        <begin position="49"/>
        <end position="59"/>
    </location>
</feature>
<proteinExistence type="predicted"/>
<protein>
    <recommendedName>
        <fullName evidence="7">RING-type domain-containing protein</fullName>
    </recommendedName>
</protein>
<feature type="compositionally biased region" description="Polar residues" evidence="4">
    <location>
        <begin position="73"/>
        <end position="83"/>
    </location>
</feature>
<evidence type="ECO:0000313" key="5">
    <source>
        <dbReference type="EMBL" id="KAK4536232.1"/>
    </source>
</evidence>
<feature type="region of interest" description="Disordered" evidence="4">
    <location>
        <begin position="1"/>
        <end position="31"/>
    </location>
</feature>
<reference evidence="5 6" key="1">
    <citation type="submission" date="2022-07" db="EMBL/GenBank/DDBJ databases">
        <title>Genome-wide signatures of adaptation to extreme environments.</title>
        <authorList>
            <person name="Cho C.H."/>
            <person name="Yoon H.S."/>
        </authorList>
    </citation>
    <scope>NUCLEOTIDE SEQUENCE [LARGE SCALE GENOMIC DNA]</scope>
    <source>
        <strain evidence="5 6">DBV 063 E5</strain>
    </source>
</reference>